<feature type="compositionally biased region" description="Basic and acidic residues" evidence="2">
    <location>
        <begin position="65"/>
        <end position="74"/>
    </location>
</feature>
<evidence type="ECO:0000256" key="1">
    <source>
        <dbReference type="SAM" id="Coils"/>
    </source>
</evidence>
<feature type="coiled-coil region" evidence="1">
    <location>
        <begin position="198"/>
        <end position="286"/>
    </location>
</feature>
<dbReference type="OrthoDB" id="366353at2759"/>
<accession>A0A2H6KD17</accession>
<sequence>MCIFLTKNSYAAEMSGKKSISRQEGRESMVECPVHNPKKRSGRVSNKRNDTPEKPSINLGALSSRAEEDVHNVIEKSQLATTSQPSTSEPSKSLADADPEFEVTSSGSSDNGAAYETHHYVDDVRGDWFGAWSVQSLLTPPDELMRTLSIAPRTKTSATIKALEYTSERSERIIDVLKTQLAERDDSIAKMVKYVDVLEEWKNELDHGQNVLAREQNHEYVAQISLLKEKFAKKSQECQTLKSKLQAMEQEHMLKDSELKKANVKINEYRQKANTLSVQLEAATADRGTFNASLQQLKRSFKDRQNDMKLALDKEYQSQIVYLLDQIEAHKKQNERKDKKAEQITAVLRKAEQECSKLRATIMHLNQMLDEKVEEVKSLRDAMLDLEERIFKDDQNASSRISAALAAIDGARKENAELKARNRELRKELDACLAKLATLHEKGVAVTDDKHVKPPK</sequence>
<feature type="compositionally biased region" description="Basic residues" evidence="2">
    <location>
        <begin position="36"/>
        <end position="46"/>
    </location>
</feature>
<feature type="compositionally biased region" description="Polar residues" evidence="2">
    <location>
        <begin position="78"/>
        <end position="91"/>
    </location>
</feature>
<dbReference type="EMBL" id="BDSA01000002">
    <property type="protein sequence ID" value="GBE60885.1"/>
    <property type="molecule type" value="Genomic_DNA"/>
</dbReference>
<dbReference type="Gene3D" id="1.20.1170.10">
    <property type="match status" value="1"/>
</dbReference>
<comment type="caution">
    <text evidence="3">The sequence shown here is derived from an EMBL/GenBank/DDBJ whole genome shotgun (WGS) entry which is preliminary data.</text>
</comment>
<keyword evidence="4" id="KW-1185">Reference proteome</keyword>
<dbReference type="Proteomes" id="UP000236319">
    <property type="component" value="Unassembled WGS sequence"/>
</dbReference>
<reference evidence="3 4" key="1">
    <citation type="journal article" date="2017" name="BMC Genomics">
        <title>Whole-genome assembly of Babesia ovata and comparative genomics between closely related pathogens.</title>
        <authorList>
            <person name="Yamagishi J."/>
            <person name="Asada M."/>
            <person name="Hakimi H."/>
            <person name="Tanaka T.Q."/>
            <person name="Sugimoto C."/>
            <person name="Kawazu S."/>
        </authorList>
    </citation>
    <scope>NUCLEOTIDE SEQUENCE [LARGE SCALE GENOMIC DNA]</scope>
    <source>
        <strain evidence="3 4">Miyake</strain>
    </source>
</reference>
<evidence type="ECO:0000313" key="3">
    <source>
        <dbReference type="EMBL" id="GBE60885.1"/>
    </source>
</evidence>
<dbReference type="VEuPathDB" id="PiroplasmaDB:BOVATA_023780"/>
<protein>
    <submittedName>
        <fullName evidence="3">Proteophosphoglycan PPG1, putative</fullName>
    </submittedName>
</protein>
<feature type="coiled-coil region" evidence="1">
    <location>
        <begin position="334"/>
        <end position="442"/>
    </location>
</feature>
<dbReference type="RefSeq" id="XP_028867128.1">
    <property type="nucleotide sequence ID" value="XM_029011295.1"/>
</dbReference>
<gene>
    <name evidence="3" type="ORF">BOVATA_023780</name>
</gene>
<proteinExistence type="predicted"/>
<organism evidence="3 4">
    <name type="scientific">Babesia ovata</name>
    <dbReference type="NCBI Taxonomy" id="189622"/>
    <lineage>
        <taxon>Eukaryota</taxon>
        <taxon>Sar</taxon>
        <taxon>Alveolata</taxon>
        <taxon>Apicomplexa</taxon>
        <taxon>Aconoidasida</taxon>
        <taxon>Piroplasmida</taxon>
        <taxon>Babesiidae</taxon>
        <taxon>Babesia</taxon>
    </lineage>
</organism>
<dbReference type="AlphaFoldDB" id="A0A2H6KD17"/>
<evidence type="ECO:0000313" key="4">
    <source>
        <dbReference type="Proteomes" id="UP000236319"/>
    </source>
</evidence>
<dbReference type="GeneID" id="39874655"/>
<name>A0A2H6KD17_9APIC</name>
<feature type="region of interest" description="Disordered" evidence="2">
    <location>
        <begin position="13"/>
        <end position="113"/>
    </location>
</feature>
<evidence type="ECO:0000256" key="2">
    <source>
        <dbReference type="SAM" id="MobiDB-lite"/>
    </source>
</evidence>
<keyword evidence="1" id="KW-0175">Coiled coil</keyword>